<dbReference type="InterPro" id="IPR003702">
    <property type="entry name" value="ActCoA_hydro_N"/>
</dbReference>
<feature type="domain" description="Acetyl-CoA hydrolase/transferase C-terminal" evidence="4">
    <location>
        <begin position="272"/>
        <end position="424"/>
    </location>
</feature>
<dbReference type="InterPro" id="IPR046433">
    <property type="entry name" value="ActCoA_hydro"/>
</dbReference>
<dbReference type="InterPro" id="IPR038460">
    <property type="entry name" value="AcetylCoA_hyd_C_sf"/>
</dbReference>
<dbReference type="Pfam" id="PF02550">
    <property type="entry name" value="AcetylCoA_hydro"/>
    <property type="match status" value="1"/>
</dbReference>
<dbReference type="AlphaFoldDB" id="A0A2U8DL21"/>
<dbReference type="Pfam" id="PF13336">
    <property type="entry name" value="AcetylCoA_hyd_C"/>
    <property type="match status" value="1"/>
</dbReference>
<evidence type="ECO:0000259" key="3">
    <source>
        <dbReference type="Pfam" id="PF02550"/>
    </source>
</evidence>
<dbReference type="PANTHER" id="PTHR21432">
    <property type="entry name" value="ACETYL-COA HYDROLASE-RELATED"/>
    <property type="match status" value="1"/>
</dbReference>
<keyword evidence="2 5" id="KW-0808">Transferase</keyword>
<organism evidence="5 6">
    <name type="scientific">Clostridium drakei</name>
    <dbReference type="NCBI Taxonomy" id="332101"/>
    <lineage>
        <taxon>Bacteria</taxon>
        <taxon>Bacillati</taxon>
        <taxon>Bacillota</taxon>
        <taxon>Clostridia</taxon>
        <taxon>Eubacteriales</taxon>
        <taxon>Clostridiaceae</taxon>
        <taxon>Clostridium</taxon>
    </lineage>
</organism>
<dbReference type="Gene3D" id="3.40.1080.20">
    <property type="entry name" value="Acetyl-CoA hydrolase/transferase C-terminal domain"/>
    <property type="match status" value="1"/>
</dbReference>
<evidence type="ECO:0000313" key="6">
    <source>
        <dbReference type="Proteomes" id="UP000244910"/>
    </source>
</evidence>
<evidence type="ECO:0000259" key="4">
    <source>
        <dbReference type="Pfam" id="PF13336"/>
    </source>
</evidence>
<keyword evidence="6" id="KW-1185">Reference proteome</keyword>
<dbReference type="Gene3D" id="3.30.750.70">
    <property type="entry name" value="4-hydroxybutyrate coenzyme like domains"/>
    <property type="match status" value="1"/>
</dbReference>
<evidence type="ECO:0000256" key="2">
    <source>
        <dbReference type="ARBA" id="ARBA00022679"/>
    </source>
</evidence>
<accession>A0A2U8DL21</accession>
<sequence length="433" mass="48062">MNWEKIYRSKLVTAKEAVSNIKSNSRVVVSIAVAEPTELIDALVANKENYENVEVVHMVDMGKSEYAQEGMEKYFKYNSIFVGASTKDAVNSGRSDFTPCCFYELPGLFKEGYLPVDVVLIQVSKPDKHGYCSFGVSNDYTKPAADCAKIVIAEVNENMPRVLGDSFIHVSDIDYIVETSHHIMELKQPKIGKIEKDIGQYCASLIEDGSTLQLGIGAIPDAVLLFLKDKKDLGIHSEMISDGVVDLVESGVINNKKKTLEQGKIVVTFFMGTKKLYDFIDDNPMVESYPVSYVNDPTVIMKNSKMISINSCVEVDLMGQVCSESIGMNQISGIGGQVDFIRGANMCKDGKAIIAIPSTAAKGKVSRIVPLLEKGTPITTSRTDVDYIITEYGIARLKSKSLKERARALINIAHPNFRPWLIEEYEKRFRTKF</sequence>
<dbReference type="PANTHER" id="PTHR21432:SF20">
    <property type="entry name" value="ACETYL-COA HYDROLASE"/>
    <property type="match status" value="1"/>
</dbReference>
<proteinExistence type="inferred from homology"/>
<name>A0A2U8DL21_9CLOT</name>
<dbReference type="SUPFAM" id="SSF100950">
    <property type="entry name" value="NagB/RpiA/CoA transferase-like"/>
    <property type="match status" value="2"/>
</dbReference>
<dbReference type="KEGG" id="cdrk:B9W14_01225"/>
<reference evidence="6" key="1">
    <citation type="submission" date="2017-04" db="EMBL/GenBank/DDBJ databases">
        <authorList>
            <person name="Song Y."/>
            <person name="Cho B.-K."/>
        </authorList>
    </citation>
    <scope>NUCLEOTIDE SEQUENCE [LARGE SCALE GENOMIC DNA]</scope>
    <source>
        <strain evidence="6">SL1</strain>
    </source>
</reference>
<feature type="domain" description="Acetyl-CoA hydrolase/transferase N-terminal" evidence="3">
    <location>
        <begin position="5"/>
        <end position="182"/>
    </location>
</feature>
<dbReference type="Proteomes" id="UP000244910">
    <property type="component" value="Chromosome"/>
</dbReference>
<dbReference type="OrthoDB" id="9801795at2"/>
<dbReference type="GO" id="GO:0006083">
    <property type="term" value="P:acetate metabolic process"/>
    <property type="evidence" value="ECO:0007669"/>
    <property type="project" value="InterPro"/>
</dbReference>
<evidence type="ECO:0000313" key="5">
    <source>
        <dbReference type="EMBL" id="AWI03175.1"/>
    </source>
</evidence>
<gene>
    <name evidence="5" type="ORF">B9W14_01225</name>
</gene>
<dbReference type="EMBL" id="CP020953">
    <property type="protein sequence ID" value="AWI03175.1"/>
    <property type="molecule type" value="Genomic_DNA"/>
</dbReference>
<dbReference type="GO" id="GO:0008775">
    <property type="term" value="F:acetate CoA-transferase activity"/>
    <property type="evidence" value="ECO:0007669"/>
    <property type="project" value="InterPro"/>
</dbReference>
<dbReference type="RefSeq" id="WP_032079745.1">
    <property type="nucleotide sequence ID" value="NZ_CP020953.1"/>
</dbReference>
<protein>
    <submittedName>
        <fullName evidence="5">4-hydroxybutyrate CoA-transferase</fullName>
    </submittedName>
</protein>
<evidence type="ECO:0000256" key="1">
    <source>
        <dbReference type="ARBA" id="ARBA00009632"/>
    </source>
</evidence>
<dbReference type="InterPro" id="IPR037171">
    <property type="entry name" value="NagB/RpiA_transferase-like"/>
</dbReference>
<dbReference type="InterPro" id="IPR026888">
    <property type="entry name" value="AcetylCoA_hyd_C"/>
</dbReference>
<dbReference type="Gene3D" id="3.40.1080.10">
    <property type="entry name" value="Glutaconate Coenzyme A-transferase"/>
    <property type="match status" value="1"/>
</dbReference>
<comment type="similarity">
    <text evidence="1">Belongs to the acetyl-CoA hydrolase/transferase family.</text>
</comment>